<feature type="transmembrane region" description="Helical" evidence="1">
    <location>
        <begin position="166"/>
        <end position="184"/>
    </location>
</feature>
<protein>
    <submittedName>
        <fullName evidence="2">Solute carrier family 10 (Sodium/bile acid cotransporter), member 7</fullName>
    </submittedName>
</protein>
<feature type="transmembrane region" description="Helical" evidence="1">
    <location>
        <begin position="293"/>
        <end position="315"/>
    </location>
</feature>
<keyword evidence="1" id="KW-0812">Transmembrane</keyword>
<evidence type="ECO:0000313" key="3">
    <source>
        <dbReference type="Proteomes" id="UP000198575"/>
    </source>
</evidence>
<evidence type="ECO:0000256" key="1">
    <source>
        <dbReference type="SAM" id="Phobius"/>
    </source>
</evidence>
<name>A0A1I4WWF8_9GAMM</name>
<sequence length="333" mass="35430">MKRLVPTFDRYALALLATVALAAALPCRGAFAAAFETLTTIAIVLLFFLHGARLSRDAVIAGLVHWRLHLLVLASTYLLFPLIGVGIEALLPSALLPSGLVVGILFLCALPSTVQSSIAFTAIARGNVAAAVCSASLSNLLGVFLAPMLVSLLLHSSAAGVSGSGSIGKIVLELFVPFVAGHLARPWIGRRVERSRRLLAYTDRGTVLLVVYVAFSASMVEGLWHNVPWPTLGVLFALLALMLAFILLATTWLSRRFGFGREDEIAIVFCGSKKSLASGVPIARILFAGSPALGMIVLPVLIYHQLQLLVCAVLAQHYARRSDQAATLKQEAA</sequence>
<dbReference type="Gene3D" id="1.20.1530.20">
    <property type="match status" value="1"/>
</dbReference>
<feature type="transmembrane region" description="Helical" evidence="1">
    <location>
        <begin position="126"/>
        <end position="154"/>
    </location>
</feature>
<dbReference type="PANTHER" id="PTHR18640:SF5">
    <property type="entry name" value="SODIUM_BILE ACID COTRANSPORTER 7"/>
    <property type="match status" value="1"/>
</dbReference>
<feature type="transmembrane region" description="Helical" evidence="1">
    <location>
        <begin position="231"/>
        <end position="253"/>
    </location>
</feature>
<dbReference type="AlphaFoldDB" id="A0A1I4WWF8"/>
<feature type="transmembrane region" description="Helical" evidence="1">
    <location>
        <begin position="205"/>
        <end position="225"/>
    </location>
</feature>
<accession>A0A1I4WWF8</accession>
<dbReference type="GO" id="GO:0005886">
    <property type="term" value="C:plasma membrane"/>
    <property type="evidence" value="ECO:0007669"/>
    <property type="project" value="TreeGrafter"/>
</dbReference>
<keyword evidence="1" id="KW-1133">Transmembrane helix</keyword>
<dbReference type="PANTHER" id="PTHR18640">
    <property type="entry name" value="SOLUTE CARRIER FAMILY 10 MEMBER 7"/>
    <property type="match status" value="1"/>
</dbReference>
<keyword evidence="3" id="KW-1185">Reference proteome</keyword>
<dbReference type="Proteomes" id="UP000198575">
    <property type="component" value="Unassembled WGS sequence"/>
</dbReference>
<keyword evidence="1" id="KW-0472">Membrane</keyword>
<gene>
    <name evidence="2" type="ORF">SAMN05216289_106150</name>
</gene>
<dbReference type="InterPro" id="IPR038770">
    <property type="entry name" value="Na+/solute_symporter_sf"/>
</dbReference>
<dbReference type="PIRSF" id="PIRSF026166">
    <property type="entry name" value="UCP026166"/>
    <property type="match status" value="1"/>
</dbReference>
<feature type="transmembrane region" description="Helical" evidence="1">
    <location>
        <begin position="93"/>
        <end position="114"/>
    </location>
</feature>
<feature type="transmembrane region" description="Helical" evidence="1">
    <location>
        <begin position="39"/>
        <end position="56"/>
    </location>
</feature>
<reference evidence="2 3" key="1">
    <citation type="submission" date="2016-10" db="EMBL/GenBank/DDBJ databases">
        <authorList>
            <person name="de Groot N.N."/>
        </authorList>
    </citation>
    <scope>NUCLEOTIDE SEQUENCE [LARGE SCALE GENOMIC DNA]</scope>
    <source>
        <strain evidence="2 3">CGMCC 1.7659</strain>
    </source>
</reference>
<dbReference type="STRING" id="578942.SAMN05216289_106150"/>
<feature type="transmembrane region" description="Helical" evidence="1">
    <location>
        <begin position="68"/>
        <end position="87"/>
    </location>
</feature>
<evidence type="ECO:0000313" key="2">
    <source>
        <dbReference type="EMBL" id="SFN18168.1"/>
    </source>
</evidence>
<dbReference type="EMBL" id="FOVF01000006">
    <property type="protein sequence ID" value="SFN18168.1"/>
    <property type="molecule type" value="Genomic_DNA"/>
</dbReference>
<dbReference type="OrthoDB" id="9792271at2"/>
<feature type="transmembrane region" description="Helical" evidence="1">
    <location>
        <begin position="265"/>
        <end position="287"/>
    </location>
</feature>
<dbReference type="Pfam" id="PF13593">
    <property type="entry name" value="SBF_like"/>
    <property type="match status" value="1"/>
</dbReference>
<organism evidence="2 3">
    <name type="scientific">Dokdonella immobilis</name>
    <dbReference type="NCBI Taxonomy" id="578942"/>
    <lineage>
        <taxon>Bacteria</taxon>
        <taxon>Pseudomonadati</taxon>
        <taxon>Pseudomonadota</taxon>
        <taxon>Gammaproteobacteria</taxon>
        <taxon>Lysobacterales</taxon>
        <taxon>Rhodanobacteraceae</taxon>
        <taxon>Dokdonella</taxon>
    </lineage>
</organism>
<dbReference type="RefSeq" id="WP_092406377.1">
    <property type="nucleotide sequence ID" value="NZ_FOVF01000006.1"/>
</dbReference>
<proteinExistence type="predicted"/>
<dbReference type="InterPro" id="IPR016833">
    <property type="entry name" value="Put_Na-Bile_cotransptr"/>
</dbReference>